<name>A0A7H9HQJ4_9SACH</name>
<sequence>MQPTTTQATKKDTSDEKKDNYMFGGMYSPICVIV</sequence>
<dbReference type="Pfam" id="PF17317">
    <property type="entry name" value="MFA1_2"/>
    <property type="match status" value="1"/>
</dbReference>
<dbReference type="GO" id="GO:0000750">
    <property type="term" value="P:pheromone-dependent signal transduction involved in conjugation with cellular fusion"/>
    <property type="evidence" value="ECO:0007669"/>
    <property type="project" value="InterPro"/>
</dbReference>
<proteinExistence type="predicted"/>
<reference evidence="1 2" key="1">
    <citation type="submission" date="2020-06" db="EMBL/GenBank/DDBJ databases">
        <title>The yeast mating-type switching endonuclease HO is a domesticated member of an unorthodox homing genetic element family.</title>
        <authorList>
            <person name="Coughlan A.Y."/>
            <person name="Lombardi L."/>
            <person name="Braun-Galleani S."/>
            <person name="Martos A.R."/>
            <person name="Galeote V."/>
            <person name="Bigey F."/>
            <person name="Dequin S."/>
            <person name="Byrne K.P."/>
            <person name="Wolfe K.H."/>
        </authorList>
    </citation>
    <scope>NUCLEOTIDE SEQUENCE [LARGE SCALE GENOMIC DNA]</scope>
    <source>
        <strain evidence="1 2">CBS2947</strain>
    </source>
</reference>
<protein>
    <submittedName>
        <fullName evidence="1">Uncharacterized protein</fullName>
    </submittedName>
</protein>
<organism evidence="1 2">
    <name type="scientific">Torulaspora globosa</name>
    <dbReference type="NCBI Taxonomy" id="48254"/>
    <lineage>
        <taxon>Eukaryota</taxon>
        <taxon>Fungi</taxon>
        <taxon>Dikarya</taxon>
        <taxon>Ascomycota</taxon>
        <taxon>Saccharomycotina</taxon>
        <taxon>Saccharomycetes</taxon>
        <taxon>Saccharomycetales</taxon>
        <taxon>Saccharomycetaceae</taxon>
        <taxon>Torulaspora</taxon>
    </lineage>
</organism>
<evidence type="ECO:0000313" key="2">
    <source>
        <dbReference type="Proteomes" id="UP000510647"/>
    </source>
</evidence>
<dbReference type="Proteomes" id="UP000510647">
    <property type="component" value="Chromosome 3"/>
</dbReference>
<dbReference type="AlphaFoldDB" id="A0A7H9HQJ4"/>
<dbReference type="InterPro" id="IPR035296">
    <property type="entry name" value="Mfa1/2"/>
</dbReference>
<gene>
    <name evidence="1" type="ORF">HG537_0C02770</name>
</gene>
<accession>A0A7H9HQJ4</accession>
<dbReference type="GO" id="GO:0000772">
    <property type="term" value="F:mating pheromone activity"/>
    <property type="evidence" value="ECO:0007669"/>
    <property type="project" value="InterPro"/>
</dbReference>
<evidence type="ECO:0000313" key="1">
    <source>
        <dbReference type="EMBL" id="QLQ79630.1"/>
    </source>
</evidence>
<dbReference type="EMBL" id="CP059269">
    <property type="protein sequence ID" value="QLQ79630.1"/>
    <property type="molecule type" value="Genomic_DNA"/>
</dbReference>
<dbReference type="OrthoDB" id="4028313at2759"/>
<keyword evidence="2" id="KW-1185">Reference proteome</keyword>